<feature type="chain" id="PRO_5011508438" evidence="6">
    <location>
        <begin position="22"/>
        <end position="449"/>
    </location>
</feature>
<dbReference type="Pfam" id="PF14322">
    <property type="entry name" value="SusD-like_3"/>
    <property type="match status" value="1"/>
</dbReference>
<comment type="subcellular location">
    <subcellularLocation>
        <location evidence="1">Cell outer membrane</location>
    </subcellularLocation>
</comment>
<reference evidence="10" key="1">
    <citation type="submission" date="2016-10" db="EMBL/GenBank/DDBJ databases">
        <authorList>
            <person name="Varghese N."/>
            <person name="Submissions S."/>
        </authorList>
    </citation>
    <scope>NUCLEOTIDE SEQUENCE [LARGE SCALE GENOMIC DNA]</scope>
    <source>
        <strain evidence="10">Jip14</strain>
    </source>
</reference>
<evidence type="ECO:0000256" key="6">
    <source>
        <dbReference type="SAM" id="SignalP"/>
    </source>
</evidence>
<evidence type="ECO:0000256" key="5">
    <source>
        <dbReference type="ARBA" id="ARBA00023237"/>
    </source>
</evidence>
<dbReference type="OrthoDB" id="653598at2"/>
<evidence type="ECO:0000259" key="8">
    <source>
        <dbReference type="Pfam" id="PF14322"/>
    </source>
</evidence>
<dbReference type="Gene3D" id="1.25.40.900">
    <property type="match status" value="1"/>
</dbReference>
<dbReference type="InterPro" id="IPR011990">
    <property type="entry name" value="TPR-like_helical_dom_sf"/>
</dbReference>
<dbReference type="Gene3D" id="2.20.20.130">
    <property type="match status" value="1"/>
</dbReference>
<gene>
    <name evidence="9" type="ORF">SAMN05421740_105110</name>
</gene>
<dbReference type="AlphaFoldDB" id="A0A1H7Q1Z6"/>
<keyword evidence="4" id="KW-0472">Membrane</keyword>
<evidence type="ECO:0000259" key="7">
    <source>
        <dbReference type="Pfam" id="PF07980"/>
    </source>
</evidence>
<protein>
    <submittedName>
        <fullName evidence="9">SusD family protein</fullName>
    </submittedName>
</protein>
<sequence length="449" mass="51167">MKKTINRLILLAMTLAFCNYGCDPFLDVKPNKKLVIPQSLDDLQALLDYYPNIQFDPAIGEVSADDYYLTTEIWNGLFSENDRQLYIWADHGIYSTAPLDWIYPYRNIYQANVVIENLSALTSDLDDLERWNSIMGQALFLRARAFLSVALIWSKPYNANTADTDLGIPIRLSSDFNLISNRSTLRESYNQILKDLQAAVEYLPSTAIHPYRASKPAALALLARTYLYMGDYANCLLHAEACLALRDDLLDYNTLEKSATYPIPEFNQEILYQSTQSSPPIAPSRAKIDSTLYNSYNDNDLRKTLFFRENSDSSHSFKGSYNSGNTLFSGLATDEVYLMRAECLARLGEYEKALANLNALLEKRMVTETFQPIGIPDGSLLDLILEHRRKELLMRGLRWPDIKRFNQEGLNIGLTRVIDQNTYELLPNSPRFILPIPDIVLTLSDVQQN</sequence>
<dbReference type="Pfam" id="PF07980">
    <property type="entry name" value="SusD_RagB"/>
    <property type="match status" value="1"/>
</dbReference>
<dbReference type="GO" id="GO:0009279">
    <property type="term" value="C:cell outer membrane"/>
    <property type="evidence" value="ECO:0007669"/>
    <property type="project" value="UniProtKB-SubCell"/>
</dbReference>
<keyword evidence="10" id="KW-1185">Reference proteome</keyword>
<evidence type="ECO:0000256" key="1">
    <source>
        <dbReference type="ARBA" id="ARBA00004442"/>
    </source>
</evidence>
<dbReference type="Gene3D" id="1.25.40.390">
    <property type="match status" value="1"/>
</dbReference>
<dbReference type="SUPFAM" id="SSF48452">
    <property type="entry name" value="TPR-like"/>
    <property type="match status" value="1"/>
</dbReference>
<dbReference type="RefSeq" id="WP_090606187.1">
    <property type="nucleotide sequence ID" value="NZ_FNZR01000005.1"/>
</dbReference>
<evidence type="ECO:0000313" key="10">
    <source>
        <dbReference type="Proteomes" id="UP000198916"/>
    </source>
</evidence>
<dbReference type="InterPro" id="IPR012944">
    <property type="entry name" value="SusD_RagB_dom"/>
</dbReference>
<dbReference type="InterPro" id="IPR033985">
    <property type="entry name" value="SusD-like_N"/>
</dbReference>
<evidence type="ECO:0000256" key="4">
    <source>
        <dbReference type="ARBA" id="ARBA00023136"/>
    </source>
</evidence>
<keyword evidence="5" id="KW-0998">Cell outer membrane</keyword>
<evidence type="ECO:0000256" key="2">
    <source>
        <dbReference type="ARBA" id="ARBA00006275"/>
    </source>
</evidence>
<evidence type="ECO:0000256" key="3">
    <source>
        <dbReference type="ARBA" id="ARBA00022729"/>
    </source>
</evidence>
<evidence type="ECO:0000313" key="9">
    <source>
        <dbReference type="EMBL" id="SEL41505.1"/>
    </source>
</evidence>
<organism evidence="9 10">
    <name type="scientific">Parapedobacter koreensis</name>
    <dbReference type="NCBI Taxonomy" id="332977"/>
    <lineage>
        <taxon>Bacteria</taxon>
        <taxon>Pseudomonadati</taxon>
        <taxon>Bacteroidota</taxon>
        <taxon>Sphingobacteriia</taxon>
        <taxon>Sphingobacteriales</taxon>
        <taxon>Sphingobacteriaceae</taxon>
        <taxon>Parapedobacter</taxon>
    </lineage>
</organism>
<accession>A0A1H7Q1Z6</accession>
<dbReference type="STRING" id="332977.SAMN05421740_105110"/>
<comment type="similarity">
    <text evidence="2">Belongs to the SusD family.</text>
</comment>
<dbReference type="Proteomes" id="UP000198916">
    <property type="component" value="Unassembled WGS sequence"/>
</dbReference>
<proteinExistence type="inferred from homology"/>
<name>A0A1H7Q1Z6_9SPHI</name>
<feature type="domain" description="SusD-like N-terminal" evidence="8">
    <location>
        <begin position="25"/>
        <end position="227"/>
    </location>
</feature>
<dbReference type="EMBL" id="FNZR01000005">
    <property type="protein sequence ID" value="SEL41505.1"/>
    <property type="molecule type" value="Genomic_DNA"/>
</dbReference>
<keyword evidence="3 6" id="KW-0732">Signal</keyword>
<feature type="signal peptide" evidence="6">
    <location>
        <begin position="1"/>
        <end position="21"/>
    </location>
</feature>
<feature type="domain" description="RagB/SusD" evidence="7">
    <location>
        <begin position="335"/>
        <end position="408"/>
    </location>
</feature>